<evidence type="ECO:0000313" key="8">
    <source>
        <dbReference type="EMBL" id="MFD2739999.1"/>
    </source>
</evidence>
<name>A0ABW5U2D8_9RHOB</name>
<keyword evidence="9" id="KW-1185">Reference proteome</keyword>
<dbReference type="Gene3D" id="3.90.550.10">
    <property type="entry name" value="Spore Coat Polysaccharide Biosynthesis Protein SpsA, Chain A"/>
    <property type="match status" value="1"/>
</dbReference>
<evidence type="ECO:0000259" key="7">
    <source>
        <dbReference type="Pfam" id="PF00535"/>
    </source>
</evidence>
<evidence type="ECO:0000256" key="6">
    <source>
        <dbReference type="SAM" id="Phobius"/>
    </source>
</evidence>
<reference evidence="9" key="1">
    <citation type="journal article" date="2019" name="Int. J. Syst. Evol. Microbiol.">
        <title>The Global Catalogue of Microorganisms (GCM) 10K type strain sequencing project: providing services to taxonomists for standard genome sequencing and annotation.</title>
        <authorList>
            <consortium name="The Broad Institute Genomics Platform"/>
            <consortium name="The Broad Institute Genome Sequencing Center for Infectious Disease"/>
            <person name="Wu L."/>
            <person name="Ma J."/>
        </authorList>
    </citation>
    <scope>NUCLEOTIDE SEQUENCE [LARGE SCALE GENOMIC DNA]</scope>
    <source>
        <strain evidence="9">TISTR 2562</strain>
    </source>
</reference>
<comment type="caution">
    <text evidence="8">The sequence shown here is derived from an EMBL/GenBank/DDBJ whole genome shotgun (WGS) entry which is preliminary data.</text>
</comment>
<evidence type="ECO:0000256" key="5">
    <source>
        <dbReference type="ARBA" id="ARBA00023136"/>
    </source>
</evidence>
<keyword evidence="6" id="KW-1133">Transmembrane helix</keyword>
<protein>
    <submittedName>
        <fullName evidence="8">Glycosyltransferase family 2 protein</fullName>
        <ecNumber evidence="8">2.4.-.-</ecNumber>
    </submittedName>
</protein>
<dbReference type="InterPro" id="IPR029044">
    <property type="entry name" value="Nucleotide-diphossugar_trans"/>
</dbReference>
<dbReference type="InterPro" id="IPR001173">
    <property type="entry name" value="Glyco_trans_2-like"/>
</dbReference>
<evidence type="ECO:0000313" key="9">
    <source>
        <dbReference type="Proteomes" id="UP001597474"/>
    </source>
</evidence>
<keyword evidence="6" id="KW-0812">Transmembrane</keyword>
<evidence type="ECO:0000256" key="2">
    <source>
        <dbReference type="ARBA" id="ARBA00022475"/>
    </source>
</evidence>
<dbReference type="GO" id="GO:0016757">
    <property type="term" value="F:glycosyltransferase activity"/>
    <property type="evidence" value="ECO:0007669"/>
    <property type="project" value="UniProtKB-KW"/>
</dbReference>
<evidence type="ECO:0000256" key="3">
    <source>
        <dbReference type="ARBA" id="ARBA00022676"/>
    </source>
</evidence>
<keyword evidence="5 6" id="KW-0472">Membrane</keyword>
<dbReference type="PANTHER" id="PTHR43646">
    <property type="entry name" value="GLYCOSYLTRANSFERASE"/>
    <property type="match status" value="1"/>
</dbReference>
<gene>
    <name evidence="8" type="ORF">ACFSUD_10495</name>
</gene>
<comment type="subcellular location">
    <subcellularLocation>
        <location evidence="1">Cell membrane</location>
    </subcellularLocation>
</comment>
<dbReference type="SUPFAM" id="SSF53448">
    <property type="entry name" value="Nucleotide-diphospho-sugar transferases"/>
    <property type="match status" value="1"/>
</dbReference>
<keyword evidence="2" id="KW-1003">Cell membrane</keyword>
<keyword evidence="4 8" id="KW-0808">Transferase</keyword>
<dbReference type="Proteomes" id="UP001597474">
    <property type="component" value="Unassembled WGS sequence"/>
</dbReference>
<accession>A0ABW5U2D8</accession>
<feature type="transmembrane region" description="Helical" evidence="6">
    <location>
        <begin position="278"/>
        <end position="296"/>
    </location>
</feature>
<organism evidence="8 9">
    <name type="scientific">Sulfitobacter aestuarii</name>
    <dbReference type="NCBI Taxonomy" id="2161676"/>
    <lineage>
        <taxon>Bacteria</taxon>
        <taxon>Pseudomonadati</taxon>
        <taxon>Pseudomonadota</taxon>
        <taxon>Alphaproteobacteria</taxon>
        <taxon>Rhodobacterales</taxon>
        <taxon>Roseobacteraceae</taxon>
        <taxon>Sulfitobacter</taxon>
    </lineage>
</organism>
<dbReference type="EMBL" id="JBHUMP010000008">
    <property type="protein sequence ID" value="MFD2739999.1"/>
    <property type="molecule type" value="Genomic_DNA"/>
</dbReference>
<feature type="domain" description="Glycosyltransferase 2-like" evidence="7">
    <location>
        <begin position="36"/>
        <end position="206"/>
    </location>
</feature>
<evidence type="ECO:0000256" key="4">
    <source>
        <dbReference type="ARBA" id="ARBA00022679"/>
    </source>
</evidence>
<dbReference type="CDD" id="cd02525">
    <property type="entry name" value="Succinoglycan_BP_ExoA"/>
    <property type="match status" value="1"/>
</dbReference>
<dbReference type="Pfam" id="PF00535">
    <property type="entry name" value="Glycos_transf_2"/>
    <property type="match status" value="1"/>
</dbReference>
<keyword evidence="3 8" id="KW-0328">Glycosyltransferase</keyword>
<dbReference type="EC" id="2.4.-.-" evidence="8"/>
<proteinExistence type="predicted"/>
<dbReference type="RefSeq" id="WP_386374144.1">
    <property type="nucleotide sequence ID" value="NZ_JBHUMP010000008.1"/>
</dbReference>
<evidence type="ECO:0000256" key="1">
    <source>
        <dbReference type="ARBA" id="ARBA00004236"/>
    </source>
</evidence>
<sequence>MNDVTPPEDCLNVPARAPAAPEDPGHAPLSAARVLVAVPTLNEEGAIETCLRSLLGEDPFMAGVDIVIADGGSDDATIAIVRRLQSEFPNLDLIENRARLQSAAINAVVARCRLPHHAVLVRCDAHAVYPPGYVRAVAAGLLARPEAASLVVPMDAVGETCFQRAAAWIVDTPLGSGGSAHRGGRLSQWVDHGHHAGFRLDWFHKIGGYDESFSHNEDAEYDHRLGAAGGRIWLEADIRLDYHMRPSLSALARQYWNYGRGRARTMRKHRMRPRLRQLIPVLHVLMLILSLLLLGWHPAALAYPALYAALLMAVSLLGAFRLKSLCGLCAGPALGAMHLAWGSGFLREILTAERPRAQRAKVRT</sequence>
<feature type="transmembrane region" description="Helical" evidence="6">
    <location>
        <begin position="302"/>
        <end position="320"/>
    </location>
</feature>
<dbReference type="PANTHER" id="PTHR43646:SF2">
    <property type="entry name" value="GLYCOSYLTRANSFERASE 2-LIKE DOMAIN-CONTAINING PROTEIN"/>
    <property type="match status" value="1"/>
</dbReference>